<evidence type="ECO:0000256" key="1">
    <source>
        <dbReference type="SAM" id="Phobius"/>
    </source>
</evidence>
<dbReference type="RefSeq" id="WP_033523760.1">
    <property type="nucleotide sequence ID" value="NZ_JGZC01000006.1"/>
</dbReference>
<reference evidence="2 3" key="1">
    <citation type="submission" date="2014-03" db="EMBL/GenBank/DDBJ databases">
        <title>Genomics of Bifidobacteria.</title>
        <authorList>
            <person name="Ventura M."/>
            <person name="Milani C."/>
            <person name="Lugli G.A."/>
        </authorList>
    </citation>
    <scope>NUCLEOTIDE SEQUENCE [LARGE SCALE GENOMIC DNA]</scope>
    <source>
        <strain evidence="2 3">LMG 11341</strain>
    </source>
</reference>
<sequence length="222" mass="24966">MDGSVLAAWAGAAASLFGAGLTVWWPWHNRPQADWTLLTHLSDPGRPISATIPGFSGWLKSRGEAEPDSVCSVYNSGDGDAYNVSIEGIGCKAYFLLLRTIGDNTEFMTPSSIAQFKAADRAYIIMHADEKVDVIAIRLHWTKQPTHLMRRVFRSYSIHGSLPEQPRHPIPETRRHFPTLTRYRFEHSRLGLWLFAHPRLHPISRTLGSYPTTGSNRSDQDQ</sequence>
<evidence type="ECO:0000313" key="2">
    <source>
        <dbReference type="EMBL" id="KFI70409.1"/>
    </source>
</evidence>
<keyword evidence="3" id="KW-1185">Reference proteome</keyword>
<dbReference type="STRING" id="78345.BMERY_0903"/>
<dbReference type="eggNOG" id="ENOG5031YR8">
    <property type="taxonomic scope" value="Bacteria"/>
</dbReference>
<comment type="caution">
    <text evidence="2">The sequence shown here is derived from an EMBL/GenBank/DDBJ whole genome shotgun (WGS) entry which is preliminary data.</text>
</comment>
<proteinExistence type="predicted"/>
<keyword evidence="1" id="KW-0472">Membrane</keyword>
<name>A0A087BHA9_9BIFI</name>
<dbReference type="OrthoDB" id="9941417at2"/>
<accession>A0A087BHA9</accession>
<dbReference type="EMBL" id="JGZC01000006">
    <property type="protein sequence ID" value="KFI70409.1"/>
    <property type="molecule type" value="Genomic_DNA"/>
</dbReference>
<keyword evidence="1" id="KW-1133">Transmembrane helix</keyword>
<feature type="transmembrane region" description="Helical" evidence="1">
    <location>
        <begin position="6"/>
        <end position="27"/>
    </location>
</feature>
<keyword evidence="1" id="KW-0812">Transmembrane</keyword>
<evidence type="ECO:0000313" key="3">
    <source>
        <dbReference type="Proteomes" id="UP000029060"/>
    </source>
</evidence>
<dbReference type="Proteomes" id="UP000029060">
    <property type="component" value="Unassembled WGS sequence"/>
</dbReference>
<dbReference type="AlphaFoldDB" id="A0A087BHA9"/>
<gene>
    <name evidence="2" type="ORF">BMERY_0903</name>
</gene>
<protein>
    <submittedName>
        <fullName evidence="2">Uncharacterized protein</fullName>
    </submittedName>
</protein>
<organism evidence="2 3">
    <name type="scientific">Bifidobacterium merycicum</name>
    <dbReference type="NCBI Taxonomy" id="78345"/>
    <lineage>
        <taxon>Bacteria</taxon>
        <taxon>Bacillati</taxon>
        <taxon>Actinomycetota</taxon>
        <taxon>Actinomycetes</taxon>
        <taxon>Bifidobacteriales</taxon>
        <taxon>Bifidobacteriaceae</taxon>
        <taxon>Bifidobacterium</taxon>
    </lineage>
</organism>